<evidence type="ECO:0000259" key="6">
    <source>
        <dbReference type="PROSITE" id="PS50801"/>
    </source>
</evidence>
<dbReference type="EnsemblPlants" id="Kaladp0024s0805.1.v1.1">
    <property type="protein sequence ID" value="Kaladp0024s0805.1.v1.1"/>
    <property type="gene ID" value="Kaladp0024s0805.v1.1"/>
</dbReference>
<evidence type="ECO:0000256" key="4">
    <source>
        <dbReference type="ARBA" id="ARBA00023136"/>
    </source>
</evidence>
<dbReference type="Pfam" id="PF00916">
    <property type="entry name" value="Sulfate_transp"/>
    <property type="match status" value="1"/>
</dbReference>
<feature type="transmembrane region" description="Helical" evidence="5">
    <location>
        <begin position="149"/>
        <end position="172"/>
    </location>
</feature>
<dbReference type="InterPro" id="IPR018045">
    <property type="entry name" value="S04_transporter_CS"/>
</dbReference>
<organism evidence="7 8">
    <name type="scientific">Kalanchoe fedtschenkoi</name>
    <name type="common">Lavender scallops</name>
    <name type="synonym">South American air plant</name>
    <dbReference type="NCBI Taxonomy" id="63787"/>
    <lineage>
        <taxon>Eukaryota</taxon>
        <taxon>Viridiplantae</taxon>
        <taxon>Streptophyta</taxon>
        <taxon>Embryophyta</taxon>
        <taxon>Tracheophyta</taxon>
        <taxon>Spermatophyta</taxon>
        <taxon>Magnoliopsida</taxon>
        <taxon>eudicotyledons</taxon>
        <taxon>Gunneridae</taxon>
        <taxon>Pentapetalae</taxon>
        <taxon>Saxifragales</taxon>
        <taxon>Crassulaceae</taxon>
        <taxon>Kalanchoe</taxon>
    </lineage>
</organism>
<dbReference type="Gene3D" id="3.30.750.24">
    <property type="entry name" value="STAS domain"/>
    <property type="match status" value="1"/>
</dbReference>
<dbReference type="Gramene" id="Kaladp0024s0805.1.v1.1">
    <property type="protein sequence ID" value="Kaladp0024s0805.1.v1.1"/>
    <property type="gene ID" value="Kaladp0024s0805.v1.1"/>
</dbReference>
<keyword evidence="3 5" id="KW-1133">Transmembrane helix</keyword>
<evidence type="ECO:0000256" key="3">
    <source>
        <dbReference type="ARBA" id="ARBA00022989"/>
    </source>
</evidence>
<proteinExistence type="predicted"/>
<dbReference type="InterPro" id="IPR011547">
    <property type="entry name" value="SLC26A/SulP_dom"/>
</dbReference>
<dbReference type="GO" id="GO:0016020">
    <property type="term" value="C:membrane"/>
    <property type="evidence" value="ECO:0007669"/>
    <property type="project" value="UniProtKB-SubCell"/>
</dbReference>
<dbReference type="PROSITE" id="PS01130">
    <property type="entry name" value="SLC26A"/>
    <property type="match status" value="1"/>
</dbReference>
<keyword evidence="2 5" id="KW-0812">Transmembrane</keyword>
<sequence length="332" mass="36533">MSDGRVPVNFGDPRKYSKVLKSDVKEALFPDDPFRQFRHPSKLQRFKNGLCYFVPMVEWLPNYTLSLFKFDLLSGITIASLAIPQGISYAKLANIPPIIGLYSSFIPPLIYAVFGSSKNIAVGTVAASSLLIAQNIGEEVSVDKNPTLYLNLVFTTAFITGVFQTALGFLRLGILVDFLSHSTITGFMCGTATIIILQQLKGFFGLVHFTSKTDVVSVIGAIIHNWKEEEELTKGNDIEHIILDLSGVTAIDMSGIETLDELRKSLGVNGVKITLVNPRIDIMEKMLRSKFIDKIGKESVFLSVEEAIESCKFSLNTSKRKSNGDHSNTSGV</sequence>
<dbReference type="InterPro" id="IPR036513">
    <property type="entry name" value="STAS_dom_sf"/>
</dbReference>
<comment type="subcellular location">
    <subcellularLocation>
        <location evidence="1">Membrane</location>
        <topology evidence="1">Multi-pass membrane protein</topology>
    </subcellularLocation>
</comment>
<feature type="domain" description="STAS" evidence="6">
    <location>
        <begin position="205"/>
        <end position="311"/>
    </location>
</feature>
<dbReference type="Pfam" id="PF01740">
    <property type="entry name" value="STAS"/>
    <property type="match status" value="1"/>
</dbReference>
<dbReference type="GO" id="GO:0008271">
    <property type="term" value="F:secondary active sulfate transmembrane transporter activity"/>
    <property type="evidence" value="ECO:0007669"/>
    <property type="project" value="InterPro"/>
</dbReference>
<dbReference type="PANTHER" id="PTHR11814">
    <property type="entry name" value="SULFATE TRANSPORTER"/>
    <property type="match status" value="1"/>
</dbReference>
<dbReference type="Proteomes" id="UP000594263">
    <property type="component" value="Unplaced"/>
</dbReference>
<reference evidence="7" key="1">
    <citation type="submission" date="2021-01" db="UniProtKB">
        <authorList>
            <consortium name="EnsemblPlants"/>
        </authorList>
    </citation>
    <scope>IDENTIFICATION</scope>
</reference>
<accession>A0A7N0ZSG9</accession>
<evidence type="ECO:0000256" key="5">
    <source>
        <dbReference type="SAM" id="Phobius"/>
    </source>
</evidence>
<dbReference type="InterPro" id="IPR002645">
    <property type="entry name" value="STAS_dom"/>
</dbReference>
<evidence type="ECO:0000313" key="7">
    <source>
        <dbReference type="EnsemblPlants" id="Kaladp0024s0805.1.v1.1"/>
    </source>
</evidence>
<evidence type="ECO:0000313" key="8">
    <source>
        <dbReference type="Proteomes" id="UP000594263"/>
    </source>
</evidence>
<name>A0A7N0ZSG9_KALFE</name>
<dbReference type="InterPro" id="IPR001902">
    <property type="entry name" value="SLC26A/SulP_fam"/>
</dbReference>
<evidence type="ECO:0000256" key="1">
    <source>
        <dbReference type="ARBA" id="ARBA00004141"/>
    </source>
</evidence>
<dbReference type="SUPFAM" id="SSF52091">
    <property type="entry name" value="SpoIIaa-like"/>
    <property type="match status" value="1"/>
</dbReference>
<dbReference type="PROSITE" id="PS50801">
    <property type="entry name" value="STAS"/>
    <property type="match status" value="1"/>
</dbReference>
<protein>
    <recommendedName>
        <fullName evidence="6">STAS domain-containing protein</fullName>
    </recommendedName>
</protein>
<feature type="transmembrane region" description="Helical" evidence="5">
    <location>
        <begin position="95"/>
        <end position="114"/>
    </location>
</feature>
<keyword evidence="8" id="KW-1185">Reference proteome</keyword>
<feature type="transmembrane region" description="Helical" evidence="5">
    <location>
        <begin position="178"/>
        <end position="197"/>
    </location>
</feature>
<dbReference type="AlphaFoldDB" id="A0A7N0ZSG9"/>
<evidence type="ECO:0000256" key="2">
    <source>
        <dbReference type="ARBA" id="ARBA00022692"/>
    </source>
</evidence>
<dbReference type="CDD" id="cd07042">
    <property type="entry name" value="STAS_SulP_like_sulfate_transporter"/>
    <property type="match status" value="1"/>
</dbReference>
<keyword evidence="4 5" id="KW-0472">Membrane</keyword>